<sequence>MTLYALFVLTACIMSGGSFLLMIFMYFMLVVYFVMSCVLGGGGISPYMFLLLFSGGMLVFLLFCSLLNNNKIFFHTTTFLYGLIMPVFLLVCLNPLHVPILSFSFNFNPLHLLTVPSILLFIMSIGNLEVALRN</sequence>
<gene>
    <name evidence="2" type="primary">nad6</name>
</gene>
<feature type="transmembrane region" description="Helical" evidence="1">
    <location>
        <begin position="110"/>
        <end position="132"/>
    </location>
</feature>
<proteinExistence type="predicted"/>
<dbReference type="AlphaFoldDB" id="A0AA86IRY5"/>
<name>A0AA86IRY5_9UROC</name>
<reference evidence="2" key="1">
    <citation type="submission" date="2020-10" db="EMBL/GenBank/DDBJ databases">
        <title>Nuclear ribosomal and mitochondrial DNA copy number and intra-individual variation in the tunicate zooplankton salps.</title>
        <authorList>
            <person name="Goodall-Copestake W.P."/>
        </authorList>
    </citation>
    <scope>NUCLEOTIDE SEQUENCE</scope>
    <source>
        <strain evidence="2">E113_Sy1</strain>
        <tissue evidence="2">Muscle</tissue>
    </source>
</reference>
<keyword evidence="1" id="KW-1133">Transmembrane helix</keyword>
<feature type="transmembrane region" description="Helical" evidence="1">
    <location>
        <begin position="79"/>
        <end position="98"/>
    </location>
</feature>
<organism evidence="2">
    <name type="scientific">Salpa younti</name>
    <dbReference type="NCBI Taxonomy" id="2072449"/>
    <lineage>
        <taxon>Eukaryota</taxon>
        <taxon>Metazoa</taxon>
        <taxon>Chordata</taxon>
        <taxon>Tunicata</taxon>
        <taxon>Thaliacea</taxon>
        <taxon>Salpida</taxon>
        <taxon>Salpidae</taxon>
        <taxon>Salpa</taxon>
    </lineage>
</organism>
<keyword evidence="2" id="KW-0496">Mitochondrion</keyword>
<evidence type="ECO:0000313" key="2">
    <source>
        <dbReference type="EMBL" id="BCM73314.1"/>
    </source>
</evidence>
<feature type="transmembrane region" description="Helical" evidence="1">
    <location>
        <begin position="47"/>
        <end position="67"/>
    </location>
</feature>
<dbReference type="EMBL" id="LC590037">
    <property type="protein sequence ID" value="BCM73314.1"/>
    <property type="molecule type" value="Genomic_DNA"/>
</dbReference>
<keyword evidence="1" id="KW-0472">Membrane</keyword>
<protein>
    <submittedName>
        <fullName evidence="2">NADH dehydrogenase subunit 6</fullName>
    </submittedName>
</protein>
<keyword evidence="1" id="KW-0812">Transmembrane</keyword>
<geneLocation type="mitochondrion" evidence="2"/>
<evidence type="ECO:0000256" key="1">
    <source>
        <dbReference type="SAM" id="Phobius"/>
    </source>
</evidence>
<accession>A0AA86IRY5</accession>
<feature type="transmembrane region" description="Helical" evidence="1">
    <location>
        <begin position="7"/>
        <end position="35"/>
    </location>
</feature>